<dbReference type="GO" id="GO:0047936">
    <property type="term" value="F:glucose 1-dehydrogenase [NAD(P)+] activity"/>
    <property type="evidence" value="ECO:0007669"/>
    <property type="project" value="UniProtKB-EC"/>
</dbReference>
<name>A0A6N8GIE0_9MICC</name>
<accession>A0A6N8GIE0</accession>
<comment type="similarity">
    <text evidence="1 3">Belongs to the short-chain dehydrogenases/reductases (SDR) family.</text>
</comment>
<dbReference type="AlphaFoldDB" id="A0A6N8GIE0"/>
<evidence type="ECO:0000256" key="3">
    <source>
        <dbReference type="RuleBase" id="RU000363"/>
    </source>
</evidence>
<dbReference type="NCBIfam" id="NF005559">
    <property type="entry name" value="PRK07231.1"/>
    <property type="match status" value="1"/>
</dbReference>
<dbReference type="SUPFAM" id="SSF51735">
    <property type="entry name" value="NAD(P)-binding Rossmann-fold domains"/>
    <property type="match status" value="1"/>
</dbReference>
<evidence type="ECO:0000259" key="4">
    <source>
        <dbReference type="SMART" id="SM00822"/>
    </source>
</evidence>
<evidence type="ECO:0000313" key="5">
    <source>
        <dbReference type="EMBL" id="MUN62896.1"/>
    </source>
</evidence>
<dbReference type="PRINTS" id="PR00080">
    <property type="entry name" value="SDRFAMILY"/>
</dbReference>
<dbReference type="SMART" id="SM00822">
    <property type="entry name" value="PKS_KR"/>
    <property type="match status" value="1"/>
</dbReference>
<keyword evidence="6" id="KW-1185">Reference proteome</keyword>
<feature type="domain" description="Ketoreductase" evidence="4">
    <location>
        <begin position="7"/>
        <end position="186"/>
    </location>
</feature>
<gene>
    <name evidence="5" type="ORF">GMA12_07040</name>
</gene>
<dbReference type="InterPro" id="IPR036291">
    <property type="entry name" value="NAD(P)-bd_dom_sf"/>
</dbReference>
<evidence type="ECO:0000256" key="2">
    <source>
        <dbReference type="ARBA" id="ARBA00023002"/>
    </source>
</evidence>
<keyword evidence="2 5" id="KW-0560">Oxidoreductase</keyword>
<sequence length="259" mass="26790">MGTLENKVALITGAASGMGKAMAHGYAAEGAHVVIADLNLAGAEAVAEEIRSAGGAASAKAFNVTDTEASKELVDAIVTEQGSLDILVNNAGIGLIKTVWETTPAEWDRIFDVNVKGLFFLSQAASEPMRRQGSGKIINMASVAGRRGEGLVSAYCASKATVISITQSVALALAPYGVNVNAMAPGVVDTPYWKEVDKQFGEITGKAEGETFKSVAETIPLGRTSVPADVVPLAVFLAGPGSDYITGQTYNVEGGTYFN</sequence>
<dbReference type="EC" id="1.1.1.47" evidence="5"/>
<comment type="caution">
    <text evidence="5">The sequence shown here is derived from an EMBL/GenBank/DDBJ whole genome shotgun (WGS) entry which is preliminary data.</text>
</comment>
<dbReference type="PANTHER" id="PTHR42760:SF133">
    <property type="entry name" value="3-OXOACYL-[ACYL-CARRIER-PROTEIN] REDUCTASE"/>
    <property type="match status" value="1"/>
</dbReference>
<dbReference type="PANTHER" id="PTHR42760">
    <property type="entry name" value="SHORT-CHAIN DEHYDROGENASES/REDUCTASES FAMILY MEMBER"/>
    <property type="match status" value="1"/>
</dbReference>
<dbReference type="Pfam" id="PF00106">
    <property type="entry name" value="adh_short"/>
    <property type="match status" value="1"/>
</dbReference>
<proteinExistence type="inferred from homology"/>
<dbReference type="InterPro" id="IPR057326">
    <property type="entry name" value="KR_dom"/>
</dbReference>
<dbReference type="Proteomes" id="UP000436989">
    <property type="component" value="Unassembled WGS sequence"/>
</dbReference>
<dbReference type="RefSeq" id="WP_156268563.1">
    <property type="nucleotide sequence ID" value="NZ_WOGU01000005.1"/>
</dbReference>
<dbReference type="Gene3D" id="3.40.50.720">
    <property type="entry name" value="NAD(P)-binding Rossmann-like Domain"/>
    <property type="match status" value="1"/>
</dbReference>
<evidence type="ECO:0000313" key="6">
    <source>
        <dbReference type="Proteomes" id="UP000436989"/>
    </source>
</evidence>
<protein>
    <submittedName>
        <fullName evidence="5">Glucose 1-dehydrogenase</fullName>
        <ecNumber evidence="5">1.1.1.47</ecNumber>
    </submittedName>
</protein>
<dbReference type="InterPro" id="IPR002347">
    <property type="entry name" value="SDR_fam"/>
</dbReference>
<reference evidence="5 6" key="1">
    <citation type="submission" date="2019-12" db="EMBL/GenBank/DDBJ databases">
        <authorList>
            <person name="Shi Y."/>
        </authorList>
    </citation>
    <scope>NUCLEOTIDE SEQUENCE [LARGE SCALE GENOMIC DNA]</scope>
    <source>
        <strain evidence="5 6">JCM 17929</strain>
    </source>
</reference>
<evidence type="ECO:0000256" key="1">
    <source>
        <dbReference type="ARBA" id="ARBA00006484"/>
    </source>
</evidence>
<dbReference type="FunFam" id="3.40.50.720:FF:000084">
    <property type="entry name" value="Short-chain dehydrogenase reductase"/>
    <property type="match status" value="1"/>
</dbReference>
<dbReference type="EMBL" id="WOGU01000005">
    <property type="protein sequence ID" value="MUN62896.1"/>
    <property type="molecule type" value="Genomic_DNA"/>
</dbReference>
<dbReference type="PRINTS" id="PR00081">
    <property type="entry name" value="GDHRDH"/>
</dbReference>
<organism evidence="5 6">
    <name type="scientific">Kocuria sediminis</name>
    <dbReference type="NCBI Taxonomy" id="1038857"/>
    <lineage>
        <taxon>Bacteria</taxon>
        <taxon>Bacillati</taxon>
        <taxon>Actinomycetota</taxon>
        <taxon>Actinomycetes</taxon>
        <taxon>Micrococcales</taxon>
        <taxon>Micrococcaceae</taxon>
        <taxon>Kocuria</taxon>
    </lineage>
</organism>